<proteinExistence type="predicted"/>
<dbReference type="STRING" id="421058.SAMN05421866_1214"/>
<name>A0A1M5LU28_9FLAO</name>
<evidence type="ECO:0000313" key="2">
    <source>
        <dbReference type="Proteomes" id="UP000184047"/>
    </source>
</evidence>
<dbReference type="AlphaFoldDB" id="A0A1M5LU28"/>
<gene>
    <name evidence="1" type="ORF">SAMN05421866_1214</name>
</gene>
<protein>
    <submittedName>
        <fullName evidence="1">Uncharacterized protein</fullName>
    </submittedName>
</protein>
<reference evidence="2" key="1">
    <citation type="submission" date="2016-11" db="EMBL/GenBank/DDBJ databases">
        <authorList>
            <person name="Varghese N."/>
            <person name="Submissions S."/>
        </authorList>
    </citation>
    <scope>NUCLEOTIDE SEQUENCE [LARGE SCALE GENOMIC DNA]</scope>
    <source>
        <strain evidence="2">DSM 19055</strain>
    </source>
</reference>
<dbReference type="Proteomes" id="UP000184047">
    <property type="component" value="Unassembled WGS sequence"/>
</dbReference>
<dbReference type="OrthoDB" id="1262835at2"/>
<accession>A0A1M5LU28</accession>
<dbReference type="EMBL" id="FQWT01000001">
    <property type="protein sequence ID" value="SHG68505.1"/>
    <property type="molecule type" value="Genomic_DNA"/>
</dbReference>
<evidence type="ECO:0000313" key="1">
    <source>
        <dbReference type="EMBL" id="SHG68505.1"/>
    </source>
</evidence>
<organism evidence="1 2">
    <name type="scientific">Chryseobacterium oranimense</name>
    <dbReference type="NCBI Taxonomy" id="421058"/>
    <lineage>
        <taxon>Bacteria</taxon>
        <taxon>Pseudomonadati</taxon>
        <taxon>Bacteroidota</taxon>
        <taxon>Flavobacteriia</taxon>
        <taxon>Flavobacteriales</taxon>
        <taxon>Weeksellaceae</taxon>
        <taxon>Chryseobacterium group</taxon>
        <taxon>Chryseobacterium</taxon>
    </lineage>
</organism>
<dbReference type="RefSeq" id="WP_073060914.1">
    <property type="nucleotide sequence ID" value="NZ_FQWT01000001.1"/>
</dbReference>
<sequence length="83" mass="9892">MDDYKYEDFQVGTKVFLENEYGVIVNLKLHKFSTMIRWDTSDEKDFEDWSGMWGVFVQIGGKIIDSNYQFKYINDDGTLKIFK</sequence>
<keyword evidence="2" id="KW-1185">Reference proteome</keyword>